<protein>
    <submittedName>
        <fullName evidence="3">Uncharacterized protein</fullName>
    </submittedName>
</protein>
<sequence length="787" mass="86190">MMIMRRNKILLSLLLITIELLALSILVVNSTTSSTYTISFVEYGLPLGSTWSVTLNGQTKVAYANENITFYEPNGNYQYIVNSSLLYYNASISKGNITVNNEDVSQTIFFTLSTNHVFGYIPVIPRTTGLAYDPQNKLLYVPIHNYQSYFYYVYIINTSVNQVINGINLNNFFPYSIIYDPQNNLLYLTGFYSQSSYMYGLGLEVINPSTNKIICSGILQPYNNNIYCAYDAIIPLYDPNNNLIYIADPATASILAIAPQLNNSLVANISISPGNVYSFHSSYSALTYDPDNNLIYVADYVLQALTVINPLTEKVIANIPLPYTPYGVTVDTKDNLIYVAGSNGILIVNGITNEIQGNININYFDPSYIMYDSINNLIYADGNGLYIINASNNNITNICYSEGGWIDMVYDQNNHIMYFVSAGGSAVGMFYPPNINYNVTFEETGLPNGTHWSVTLNTMKEASSSSNITFNVPNGTYLYTINVQNSGYNIITPKVGTIIVNGNNVIIDVKFVPNITTYPITFEAVGLPKGLPWSVTLSGTSTNGQFVNITQTSDENTIKFNLTSGTYFYVIRLPSGYHTNQLNGSITVTNSPQVIKISVMPTETTSTQTQTTTTIQTSSTSVSTTTSTTSSSPISSNIALSSSSLSSQSLLTTPILILAIVSLFAVVSGVLVFRKGRNNSSSHSGMMATQPVIRPIYSGVIRSNGILKLYLDSNIVARIISVSVAGTNLIGTNVSPNTLNIGQNTILVTLNTVPQGLVPNSAIYQTVLTIEYNKQTFTISIPTYYIP</sequence>
<dbReference type="GeneID" id="92355699"/>
<feature type="region of interest" description="Disordered" evidence="1">
    <location>
        <begin position="607"/>
        <end position="636"/>
    </location>
</feature>
<dbReference type="SUPFAM" id="SSF63829">
    <property type="entry name" value="Calcium-dependent phosphotriesterase"/>
    <property type="match status" value="1"/>
</dbReference>
<gene>
    <name evidence="3" type="ORF">SJAV_27490</name>
</gene>
<dbReference type="InterPro" id="IPR011044">
    <property type="entry name" value="Quino_amine_DH_bsu"/>
</dbReference>
<dbReference type="InterPro" id="IPR011964">
    <property type="entry name" value="YVTN_b-propeller_repeat"/>
</dbReference>
<reference evidence="3" key="1">
    <citation type="submission" date="2024-03" db="EMBL/GenBank/DDBJ databases">
        <title>Complete genome sequence of Sulfurisphaera javensis strain KD-1.</title>
        <authorList>
            <person name="Sakai H."/>
            <person name="Nur N."/>
            <person name="Suwanto A."/>
            <person name="Kurosawa N."/>
        </authorList>
    </citation>
    <scope>NUCLEOTIDE SEQUENCE</scope>
    <source>
        <strain evidence="3">KD-1</strain>
    </source>
</reference>
<dbReference type="RefSeq" id="WP_369610276.1">
    <property type="nucleotide sequence ID" value="NZ_AP031322.1"/>
</dbReference>
<keyword evidence="2" id="KW-1133">Transmembrane helix</keyword>
<dbReference type="InterPro" id="IPR009321">
    <property type="entry name" value="DUF973"/>
</dbReference>
<evidence type="ECO:0000256" key="2">
    <source>
        <dbReference type="SAM" id="Phobius"/>
    </source>
</evidence>
<evidence type="ECO:0000313" key="3">
    <source>
        <dbReference type="EMBL" id="BFH74805.1"/>
    </source>
</evidence>
<dbReference type="AlphaFoldDB" id="A0AAT9GV39"/>
<dbReference type="Gene3D" id="2.130.10.10">
    <property type="entry name" value="YVTN repeat-like/Quinoprotein amine dehydrogenase"/>
    <property type="match status" value="2"/>
</dbReference>
<organism evidence="3">
    <name type="scientific">Sulfurisphaera javensis</name>
    <dbReference type="NCBI Taxonomy" id="2049879"/>
    <lineage>
        <taxon>Archaea</taxon>
        <taxon>Thermoproteota</taxon>
        <taxon>Thermoprotei</taxon>
        <taxon>Sulfolobales</taxon>
        <taxon>Sulfolobaceae</taxon>
        <taxon>Sulfurisphaera</taxon>
    </lineage>
</organism>
<accession>A0AAT9GV39</accession>
<name>A0AAT9GV39_9CREN</name>
<dbReference type="KEGG" id="sjv:SJAV_27490"/>
<feature type="transmembrane region" description="Helical" evidence="2">
    <location>
        <begin position="650"/>
        <end position="673"/>
    </location>
</feature>
<dbReference type="NCBIfam" id="TIGR02276">
    <property type="entry name" value="beta_rpt_yvtn"/>
    <property type="match status" value="1"/>
</dbReference>
<dbReference type="InterPro" id="IPR015943">
    <property type="entry name" value="WD40/YVTN_repeat-like_dom_sf"/>
</dbReference>
<proteinExistence type="predicted"/>
<dbReference type="EMBL" id="AP031322">
    <property type="protein sequence ID" value="BFH74805.1"/>
    <property type="molecule type" value="Genomic_DNA"/>
</dbReference>
<keyword evidence="2" id="KW-0812">Transmembrane</keyword>
<keyword evidence="2" id="KW-0472">Membrane</keyword>
<dbReference type="SUPFAM" id="SSF50969">
    <property type="entry name" value="YVTN repeat-like/Quinoprotein amine dehydrogenase"/>
    <property type="match status" value="1"/>
</dbReference>
<evidence type="ECO:0000256" key="1">
    <source>
        <dbReference type="SAM" id="MobiDB-lite"/>
    </source>
</evidence>
<dbReference type="Pfam" id="PF06157">
    <property type="entry name" value="DUF973"/>
    <property type="match status" value="1"/>
</dbReference>